<dbReference type="InterPro" id="IPR006350">
    <property type="entry name" value="Intron_endoG1"/>
</dbReference>
<evidence type="ECO:0000313" key="4">
    <source>
        <dbReference type="EMBL" id="DAF84966.1"/>
    </source>
</evidence>
<evidence type="ECO:0000256" key="1">
    <source>
        <dbReference type="ARBA" id="ARBA00001946"/>
    </source>
</evidence>
<feature type="domain" description="GIY-YIG" evidence="3">
    <location>
        <begin position="2"/>
        <end position="92"/>
    </location>
</feature>
<dbReference type="SUPFAM" id="SSF64496">
    <property type="entry name" value="DNA-binding domain of intron-encoded endonucleases"/>
    <property type="match status" value="1"/>
</dbReference>
<organism evidence="4">
    <name type="scientific">Siphoviridae sp. ctEw721</name>
    <dbReference type="NCBI Taxonomy" id="2825400"/>
    <lineage>
        <taxon>Viruses</taxon>
        <taxon>Duplodnaviria</taxon>
        <taxon>Heunggongvirae</taxon>
        <taxon>Uroviricota</taxon>
        <taxon>Caudoviricetes</taxon>
    </lineage>
</organism>
<dbReference type="InterPro" id="IPR035901">
    <property type="entry name" value="GIY-YIG_endonuc_sf"/>
</dbReference>
<dbReference type="PROSITE" id="PS50164">
    <property type="entry name" value="GIY_YIG"/>
    <property type="match status" value="1"/>
</dbReference>
<sequence length="299" mass="34566">MKIKGIYCIQNTINGKRYIGSSNNIKERFAQHKNELNKNKHTNSLLQRAWNKYGSESFIFSIIEDVGDRLTRKELLCLEAYYIDFYKSYKCDNGYNIGNPFETGITECNRNFYDNFFKNNKKISRKQFDEIIFYLCNTHLTNKEISELTGVSNRNVVAIYEKQNFYELTKDLTFIKRSGAHPKINEEIVTKIVDLLLDGCSATEINNRLNLSLSYSTISDIRNHRTWCSFTEGITFPKYKHDKGPKKPVKQLDKNGNIITTYSSAREASKITGINYKDISAACLKKIKSAGGYCWSFLN</sequence>
<dbReference type="Gene3D" id="3.40.1440.10">
    <property type="entry name" value="GIY-YIG endonuclease"/>
    <property type="match status" value="1"/>
</dbReference>
<dbReference type="SMART" id="SM00497">
    <property type="entry name" value="IENR1"/>
    <property type="match status" value="1"/>
</dbReference>
<dbReference type="InterPro" id="IPR003647">
    <property type="entry name" value="Intron_nuc_1_rpt"/>
</dbReference>
<protein>
    <submittedName>
        <fullName evidence="4">Intron associated endonuclease</fullName>
    </submittedName>
</protein>
<dbReference type="GO" id="GO:0004519">
    <property type="term" value="F:endonuclease activity"/>
    <property type="evidence" value="ECO:0007669"/>
    <property type="project" value="UniProtKB-KW"/>
</dbReference>
<proteinExistence type="predicted"/>
<dbReference type="Pfam" id="PF07453">
    <property type="entry name" value="NUMOD1"/>
    <property type="match status" value="1"/>
</dbReference>
<dbReference type="InterPro" id="IPR010896">
    <property type="entry name" value="NUMOD1"/>
</dbReference>
<keyword evidence="4" id="KW-0255">Endonuclease</keyword>
<evidence type="ECO:0000256" key="2">
    <source>
        <dbReference type="ARBA" id="ARBA00022842"/>
    </source>
</evidence>
<dbReference type="SUPFAM" id="SSF82771">
    <property type="entry name" value="GIY-YIG endonuclease"/>
    <property type="match status" value="1"/>
</dbReference>
<keyword evidence="4" id="KW-0540">Nuclease</keyword>
<dbReference type="InterPro" id="IPR036388">
    <property type="entry name" value="WH-like_DNA-bd_sf"/>
</dbReference>
<reference evidence="4" key="1">
    <citation type="journal article" date="2021" name="Proc. Natl. Acad. Sci. U.S.A.">
        <title>A Catalog of Tens of Thousands of Viruses from Human Metagenomes Reveals Hidden Associations with Chronic Diseases.</title>
        <authorList>
            <person name="Tisza M.J."/>
            <person name="Buck C.B."/>
        </authorList>
    </citation>
    <scope>NUCLEOTIDE SEQUENCE</scope>
    <source>
        <strain evidence="4">CtEw721</strain>
    </source>
</reference>
<name>A0A8S5TRX5_9CAUD</name>
<dbReference type="InterPro" id="IPR000305">
    <property type="entry name" value="GIY-YIG_endonuc"/>
</dbReference>
<evidence type="ECO:0000259" key="3">
    <source>
        <dbReference type="PROSITE" id="PS50164"/>
    </source>
</evidence>
<keyword evidence="4" id="KW-0378">Hydrolase</keyword>
<accession>A0A8S5TRX5</accession>
<dbReference type="Pfam" id="PF01541">
    <property type="entry name" value="GIY-YIG"/>
    <property type="match status" value="1"/>
</dbReference>
<dbReference type="NCBIfam" id="TIGR01453">
    <property type="entry name" value="grpIintron_endo"/>
    <property type="match status" value="1"/>
</dbReference>
<dbReference type="Gene3D" id="1.10.10.10">
    <property type="entry name" value="Winged helix-like DNA-binding domain superfamily/Winged helix DNA-binding domain"/>
    <property type="match status" value="1"/>
</dbReference>
<dbReference type="SMART" id="SM00465">
    <property type="entry name" value="GIYc"/>
    <property type="match status" value="1"/>
</dbReference>
<dbReference type="EMBL" id="BK015914">
    <property type="protein sequence ID" value="DAF84966.1"/>
    <property type="molecule type" value="Genomic_DNA"/>
</dbReference>
<keyword evidence="2" id="KW-0460">Magnesium</keyword>
<comment type="cofactor">
    <cofactor evidence="1">
        <name>Mg(2+)</name>
        <dbReference type="ChEBI" id="CHEBI:18420"/>
    </cofactor>
</comment>
<dbReference type="CDD" id="cd10437">
    <property type="entry name" value="GIY-YIG_HE_I-TevI_like"/>
    <property type="match status" value="1"/>
</dbReference>